<feature type="transmembrane region" description="Helical" evidence="1">
    <location>
        <begin position="95"/>
        <end position="112"/>
    </location>
</feature>
<feature type="transmembrane region" description="Helical" evidence="1">
    <location>
        <begin position="377"/>
        <end position="393"/>
    </location>
</feature>
<organism evidence="2 3">
    <name type="scientific">Kordiimonas lipolytica</name>
    <dbReference type="NCBI Taxonomy" id="1662421"/>
    <lineage>
        <taxon>Bacteria</taxon>
        <taxon>Pseudomonadati</taxon>
        <taxon>Pseudomonadota</taxon>
        <taxon>Alphaproteobacteria</taxon>
        <taxon>Kordiimonadales</taxon>
        <taxon>Kordiimonadaceae</taxon>
        <taxon>Kordiimonas</taxon>
    </lineage>
</organism>
<gene>
    <name evidence="2" type="ORF">ACFO5Q_02620</name>
</gene>
<evidence type="ECO:0008006" key="4">
    <source>
        <dbReference type="Google" id="ProtNLM"/>
    </source>
</evidence>
<evidence type="ECO:0000256" key="1">
    <source>
        <dbReference type="SAM" id="Phobius"/>
    </source>
</evidence>
<dbReference type="EMBL" id="JBHSCR010000001">
    <property type="protein sequence ID" value="MFC4346738.1"/>
    <property type="molecule type" value="Genomic_DNA"/>
</dbReference>
<proteinExistence type="predicted"/>
<name>A0ABV8U8D2_9PROT</name>
<keyword evidence="3" id="KW-1185">Reference proteome</keyword>
<protein>
    <recommendedName>
        <fullName evidence="4">Oligosaccharide repeat unit polymerase</fullName>
    </recommendedName>
</protein>
<feature type="transmembrane region" description="Helical" evidence="1">
    <location>
        <begin position="7"/>
        <end position="26"/>
    </location>
</feature>
<feature type="transmembrane region" description="Helical" evidence="1">
    <location>
        <begin position="342"/>
        <end position="365"/>
    </location>
</feature>
<feature type="transmembrane region" description="Helical" evidence="1">
    <location>
        <begin position="133"/>
        <end position="157"/>
    </location>
</feature>
<keyword evidence="1" id="KW-0812">Transmembrane</keyword>
<feature type="transmembrane region" description="Helical" evidence="1">
    <location>
        <begin position="399"/>
        <end position="419"/>
    </location>
</feature>
<evidence type="ECO:0000313" key="3">
    <source>
        <dbReference type="Proteomes" id="UP001595776"/>
    </source>
</evidence>
<feature type="transmembrane region" description="Helical" evidence="1">
    <location>
        <begin position="38"/>
        <end position="61"/>
    </location>
</feature>
<feature type="transmembrane region" description="Helical" evidence="1">
    <location>
        <begin position="204"/>
        <end position="220"/>
    </location>
</feature>
<accession>A0ABV8U8D2</accession>
<reference evidence="3" key="1">
    <citation type="journal article" date="2019" name="Int. J. Syst. Evol. Microbiol.">
        <title>The Global Catalogue of Microorganisms (GCM) 10K type strain sequencing project: providing services to taxonomists for standard genome sequencing and annotation.</title>
        <authorList>
            <consortium name="The Broad Institute Genomics Platform"/>
            <consortium name="The Broad Institute Genome Sequencing Center for Infectious Disease"/>
            <person name="Wu L."/>
            <person name="Ma J."/>
        </authorList>
    </citation>
    <scope>NUCLEOTIDE SEQUENCE [LARGE SCALE GENOMIC DNA]</scope>
    <source>
        <strain evidence="3">CGMCC 1.15304</strain>
    </source>
</reference>
<dbReference type="Proteomes" id="UP001595776">
    <property type="component" value="Unassembled WGS sequence"/>
</dbReference>
<keyword evidence="1" id="KW-0472">Membrane</keyword>
<keyword evidence="1" id="KW-1133">Transmembrane helix</keyword>
<comment type="caution">
    <text evidence="2">The sequence shown here is derived from an EMBL/GenBank/DDBJ whole genome shotgun (WGS) entry which is preliminary data.</text>
</comment>
<feature type="transmembrane region" description="Helical" evidence="1">
    <location>
        <begin position="68"/>
        <end position="89"/>
    </location>
</feature>
<dbReference type="RefSeq" id="WP_197421104.1">
    <property type="nucleotide sequence ID" value="NZ_JBHSCR010000001.1"/>
</dbReference>
<sequence length="438" mass="48505">MSDRWRYIAAGVFFKIALDISYATYLTDAFANHFLTPFVINFSIFQYLESFIWLALVLLFVPFSSRSAGGLAFFSGIVFLYAPVASIYGMDDDRSRYTLFLSALAIGSAYLVSATSSMRKVKIALPNNGRKYLLTLSIFFAVLFLLNAAISGALFGMNFDIGRVYEFRSDLTDTVDIGLFAYTNLWAQKVFTPLILAIGLQRKSAWMIGLALALHVIYFGVSQQRSHLFTPSLVLIAYLLYRKEFSYKDGFVLLGIILLVLNLVVLALNLEVFGALAIRRSLFVGASATYSWVNYFAENPKVFFADNLLSPVVSNEYTRVFLPRLVGDFLRSDMDINFNSGLVGAGFAQLGVVGVVVYGSIIGAFIRINRRLIEAGVHPYIPAAILFLPYRVAWADADLLTALLSHGIIVGTFAVWLFGSSRNLASMGSSTIKQPARV</sequence>
<evidence type="ECO:0000313" key="2">
    <source>
        <dbReference type="EMBL" id="MFC4346738.1"/>
    </source>
</evidence>
<feature type="transmembrane region" description="Helical" evidence="1">
    <location>
        <begin position="253"/>
        <end position="278"/>
    </location>
</feature>